<keyword evidence="2" id="KW-1003">Cell membrane</keyword>
<evidence type="ECO:0000259" key="8">
    <source>
        <dbReference type="Pfam" id="PF02687"/>
    </source>
</evidence>
<dbReference type="GO" id="GO:0005886">
    <property type="term" value="C:plasma membrane"/>
    <property type="evidence" value="ECO:0007669"/>
    <property type="project" value="UniProtKB-SubCell"/>
</dbReference>
<evidence type="ECO:0000313" key="11">
    <source>
        <dbReference type="Proteomes" id="UP000017052"/>
    </source>
</evidence>
<feature type="transmembrane region" description="Helical" evidence="7">
    <location>
        <begin position="292"/>
        <end position="322"/>
    </location>
</feature>
<dbReference type="PANTHER" id="PTHR30572:SF4">
    <property type="entry name" value="ABC TRANSPORTER PERMEASE YTRF"/>
    <property type="match status" value="1"/>
</dbReference>
<feature type="transmembrane region" description="Helical" evidence="7">
    <location>
        <begin position="787"/>
        <end position="807"/>
    </location>
</feature>
<feature type="transmembrane region" description="Helical" evidence="7">
    <location>
        <begin position="432"/>
        <end position="451"/>
    </location>
</feature>
<reference evidence="10" key="1">
    <citation type="submission" date="2013-08" db="EMBL/GenBank/DDBJ databases">
        <authorList>
            <person name="Durkin A.S."/>
            <person name="Haft D.R."/>
            <person name="McCorrison J."/>
            <person name="Torralba M."/>
            <person name="Gillis M."/>
            <person name="Haft D.H."/>
            <person name="Methe B."/>
            <person name="Sutton G."/>
            <person name="Nelson K.E."/>
        </authorList>
    </citation>
    <scope>NUCLEOTIDE SEQUENCE [LARGE SCALE GENOMIC DNA]</scope>
    <source>
        <strain evidence="10">F0233</strain>
    </source>
</reference>
<dbReference type="InterPro" id="IPR003838">
    <property type="entry name" value="ABC3_permease_C"/>
</dbReference>
<evidence type="ECO:0000256" key="4">
    <source>
        <dbReference type="ARBA" id="ARBA00022989"/>
    </source>
</evidence>
<feature type="domain" description="ABC3 transporter permease C-terminal" evidence="8">
    <location>
        <begin position="696"/>
        <end position="812"/>
    </location>
</feature>
<dbReference type="RefSeq" id="WP_021797883.1">
    <property type="nucleotide sequence ID" value="NZ_ACVN02000210.1"/>
</dbReference>
<keyword evidence="4 7" id="KW-1133">Transmembrane helix</keyword>
<evidence type="ECO:0000256" key="3">
    <source>
        <dbReference type="ARBA" id="ARBA00022692"/>
    </source>
</evidence>
<evidence type="ECO:0000259" key="9">
    <source>
        <dbReference type="Pfam" id="PF12704"/>
    </source>
</evidence>
<evidence type="ECO:0000256" key="7">
    <source>
        <dbReference type="SAM" id="Phobius"/>
    </source>
</evidence>
<feature type="transmembrane region" description="Helical" evidence="7">
    <location>
        <begin position="392"/>
        <end position="412"/>
    </location>
</feature>
<accession>U2QDU2</accession>
<evidence type="ECO:0000256" key="5">
    <source>
        <dbReference type="ARBA" id="ARBA00023136"/>
    </source>
</evidence>
<dbReference type="OrthoDB" id="9780560at2"/>
<dbReference type="InterPro" id="IPR050250">
    <property type="entry name" value="Macrolide_Exporter_MacB"/>
</dbReference>
<feature type="transmembrane region" description="Helical" evidence="7">
    <location>
        <begin position="334"/>
        <end position="356"/>
    </location>
</feature>
<dbReference type="EMBL" id="ACVN02000210">
    <property type="protein sequence ID" value="ERK54591.1"/>
    <property type="molecule type" value="Genomic_DNA"/>
</dbReference>
<dbReference type="Proteomes" id="UP000017052">
    <property type="component" value="Unassembled WGS sequence"/>
</dbReference>
<sequence length="821" mass="84289">MLRQPRRLLSAGIAIVLGVAFVTAALLFGSSLNASVRQLAGREIGDAAAVITPPDDGNSSSASESVIDQSVIDAVNGAPGVQGTRALYRSYAVLTSSGAQAQIGVDNLPRLEDGTSLAEGRLPQSDEEVAISTHMRDSYGITLGEQITTRSYANEKGPRQSTVVGFVDSDTASRSDYVYATDTGAVAITGIPGYEALMVRGSDPTALRTTLSDLGVVKDGGLTVRTGEEQMQHEIHRLTGESQSITNLLLVFAGIALFVSVIVIANTFSILVAQRARQLAMMRCVGATKGQVLATVLGEALVLGALGSAVGVVLGAGLTWLFLRLGQGAFAMEVPFTASVGALVAPFVVGILITLLSSLGAARKATGVAPLAALHPELATTRAKRFGVVRGVLGGLLLLVGAVLLVAGWHAAGTSDDEARRTATLLTAMSGAGLAFLGVIVLGRGLIPALARLIGAPLRRASVPGDLAVANSRRNPGRAAATANALLVGVTLIGVLTVGAACSQATVDRELGSHFPQDAVVEAPDGVSDEVLDQIRDVPDVSAAELVPTVQAQADDEGTNRDVQVVGVSSAAAGISRVPQRYEGLADGTFRTNDTDFTDGQRVTVSHEGRSVELTADVDSSYSDALVVTPATMTQLSPDAANTAWVRYADKADAQRVTTRIGQIDALKNASINSGAAQRAEYQQMIDAVLLVAMGLLAMAVIIAVVGVGNTLSLSVLERTQELGLLRALGMTKGQVRQMVGWESVTLAAVATVIGLALGVVLGIAGAKALLASPGIPLAIQVPWPRLALIAAVALLAGWLASLAPAARAVRVAPSAALTAD</sequence>
<gene>
    <name evidence="10" type="ORF">HMPREF0682_2450</name>
</gene>
<dbReference type="InterPro" id="IPR025857">
    <property type="entry name" value="MacB_PCD"/>
</dbReference>
<dbReference type="GO" id="GO:0022857">
    <property type="term" value="F:transmembrane transporter activity"/>
    <property type="evidence" value="ECO:0007669"/>
    <property type="project" value="TreeGrafter"/>
</dbReference>
<evidence type="ECO:0000313" key="10">
    <source>
        <dbReference type="EMBL" id="ERK54591.1"/>
    </source>
</evidence>
<feature type="transmembrane region" description="Helical" evidence="7">
    <location>
        <begin position="745"/>
        <end position="767"/>
    </location>
</feature>
<feature type="transmembrane region" description="Helical" evidence="7">
    <location>
        <begin position="248"/>
        <end position="272"/>
    </location>
</feature>
<evidence type="ECO:0000256" key="2">
    <source>
        <dbReference type="ARBA" id="ARBA00022475"/>
    </source>
</evidence>
<feature type="domain" description="ABC3 transporter permease C-terminal" evidence="8">
    <location>
        <begin position="251"/>
        <end position="367"/>
    </location>
</feature>
<protein>
    <submittedName>
        <fullName evidence="10">MacB-like periplasmic core domain protein</fullName>
    </submittedName>
</protein>
<comment type="subcellular location">
    <subcellularLocation>
        <location evidence="1">Cell membrane</location>
        <topology evidence="1">Multi-pass membrane protein</topology>
    </subcellularLocation>
</comment>
<comment type="similarity">
    <text evidence="6">Belongs to the ABC-4 integral membrane protein family.</text>
</comment>
<feature type="transmembrane region" description="Helical" evidence="7">
    <location>
        <begin position="688"/>
        <end position="709"/>
    </location>
</feature>
<dbReference type="Pfam" id="PF12704">
    <property type="entry name" value="MacB_PCD"/>
    <property type="match status" value="1"/>
</dbReference>
<proteinExistence type="inferred from homology"/>
<keyword evidence="5 7" id="KW-0472">Membrane</keyword>
<comment type="caution">
    <text evidence="10">The sequence shown here is derived from an EMBL/GenBank/DDBJ whole genome shotgun (WGS) entry which is preliminary data.</text>
</comment>
<dbReference type="PANTHER" id="PTHR30572">
    <property type="entry name" value="MEMBRANE COMPONENT OF TRANSPORTER-RELATED"/>
    <property type="match status" value="1"/>
</dbReference>
<feature type="domain" description="MacB-like periplasmic core" evidence="9">
    <location>
        <begin position="13"/>
        <end position="205"/>
    </location>
</feature>
<evidence type="ECO:0000256" key="1">
    <source>
        <dbReference type="ARBA" id="ARBA00004651"/>
    </source>
</evidence>
<evidence type="ECO:0000256" key="6">
    <source>
        <dbReference type="ARBA" id="ARBA00038076"/>
    </source>
</evidence>
<dbReference type="Pfam" id="PF02687">
    <property type="entry name" value="FtsX"/>
    <property type="match status" value="2"/>
</dbReference>
<name>U2QDU2_9ACTN</name>
<dbReference type="GeneID" id="95360038"/>
<keyword evidence="3 7" id="KW-0812">Transmembrane</keyword>
<dbReference type="AlphaFoldDB" id="U2QDU2"/>
<keyword evidence="11" id="KW-1185">Reference proteome</keyword>
<organism evidence="10 11">
    <name type="scientific">Propionibacterium acidifaciens F0233</name>
    <dbReference type="NCBI Taxonomy" id="553198"/>
    <lineage>
        <taxon>Bacteria</taxon>
        <taxon>Bacillati</taxon>
        <taxon>Actinomycetota</taxon>
        <taxon>Actinomycetes</taxon>
        <taxon>Propionibacteriales</taxon>
        <taxon>Propionibacteriaceae</taxon>
        <taxon>Propionibacterium</taxon>
    </lineage>
</organism>